<keyword evidence="2" id="KW-0805">Transcription regulation</keyword>
<evidence type="ECO:0000256" key="2">
    <source>
        <dbReference type="ARBA" id="ARBA00023015"/>
    </source>
</evidence>
<evidence type="ECO:0000313" key="8">
    <source>
        <dbReference type="Proteomes" id="UP000015346"/>
    </source>
</evidence>
<comment type="similarity">
    <text evidence="1">Belongs to the LysR transcriptional regulatory family.</text>
</comment>
<dbReference type="InterPro" id="IPR058163">
    <property type="entry name" value="LysR-type_TF_proteobact-type"/>
</dbReference>
<dbReference type="HOGENOM" id="CLU_039613_37_0_5"/>
<dbReference type="OrthoDB" id="9813056at2"/>
<proteinExistence type="inferred from homology"/>
<dbReference type="RefSeq" id="WP_021098944.1">
    <property type="nucleotide sequence ID" value="NZ_KE557324.1"/>
</dbReference>
<evidence type="ECO:0000256" key="4">
    <source>
        <dbReference type="ARBA" id="ARBA00023163"/>
    </source>
</evidence>
<keyword evidence="8" id="KW-1185">Reference proteome</keyword>
<evidence type="ECO:0000259" key="6">
    <source>
        <dbReference type="PROSITE" id="PS50931"/>
    </source>
</evidence>
<protein>
    <submittedName>
        <fullName evidence="7">Transcriptional regulator</fullName>
    </submittedName>
</protein>
<dbReference type="GO" id="GO:0043565">
    <property type="term" value="F:sequence-specific DNA binding"/>
    <property type="evidence" value="ECO:0007669"/>
    <property type="project" value="TreeGrafter"/>
</dbReference>
<feature type="domain" description="HTH lysR-type" evidence="6">
    <location>
        <begin position="7"/>
        <end position="64"/>
    </location>
</feature>
<dbReference type="InterPro" id="IPR036388">
    <property type="entry name" value="WH-like_DNA-bd_sf"/>
</dbReference>
<organism evidence="7 8">
    <name type="scientific">Rubellimicrobium thermophilum DSM 16684</name>
    <dbReference type="NCBI Taxonomy" id="1123069"/>
    <lineage>
        <taxon>Bacteria</taxon>
        <taxon>Pseudomonadati</taxon>
        <taxon>Pseudomonadota</taxon>
        <taxon>Alphaproteobacteria</taxon>
        <taxon>Rhodobacterales</taxon>
        <taxon>Roseobacteraceae</taxon>
        <taxon>Rubellimicrobium</taxon>
    </lineage>
</organism>
<dbReference type="SUPFAM" id="SSF46785">
    <property type="entry name" value="Winged helix' DNA-binding domain"/>
    <property type="match status" value="1"/>
</dbReference>
<dbReference type="Pfam" id="PF03466">
    <property type="entry name" value="LysR_substrate"/>
    <property type="match status" value="1"/>
</dbReference>
<reference evidence="7 8" key="1">
    <citation type="journal article" date="2013" name="Stand. Genomic Sci.">
        <title>Genome sequence of the reddish-pigmented Rubellimicrobium thermophilum type strain (DSM 16684(T)), a member of the Roseobacter clade.</title>
        <authorList>
            <person name="Fiebig A."/>
            <person name="Riedel T."/>
            <person name="Gronow S."/>
            <person name="Petersen J."/>
            <person name="Klenk H.P."/>
            <person name="Goker M."/>
        </authorList>
    </citation>
    <scope>NUCLEOTIDE SEQUENCE [LARGE SCALE GENOMIC DNA]</scope>
    <source>
        <strain evidence="7 8">DSM 16684</strain>
    </source>
</reference>
<dbReference type="Pfam" id="PF00126">
    <property type="entry name" value="HTH_1"/>
    <property type="match status" value="1"/>
</dbReference>
<dbReference type="STRING" id="1123069.ruthe_02880"/>
<comment type="caution">
    <text evidence="7">The sequence shown here is derived from an EMBL/GenBank/DDBJ whole genome shotgun (WGS) entry which is preliminary data.</text>
</comment>
<dbReference type="Gene3D" id="1.10.10.10">
    <property type="entry name" value="Winged helix-like DNA-binding domain superfamily/Winged helix DNA-binding domain"/>
    <property type="match status" value="1"/>
</dbReference>
<dbReference type="InterPro" id="IPR036390">
    <property type="entry name" value="WH_DNA-bd_sf"/>
</dbReference>
<dbReference type="GO" id="GO:0006351">
    <property type="term" value="P:DNA-templated transcription"/>
    <property type="evidence" value="ECO:0007669"/>
    <property type="project" value="TreeGrafter"/>
</dbReference>
<evidence type="ECO:0000256" key="1">
    <source>
        <dbReference type="ARBA" id="ARBA00009437"/>
    </source>
</evidence>
<dbReference type="InterPro" id="IPR005119">
    <property type="entry name" value="LysR_subst-bd"/>
</dbReference>
<dbReference type="PRINTS" id="PR00039">
    <property type="entry name" value="HTHLYSR"/>
</dbReference>
<dbReference type="GO" id="GO:0003700">
    <property type="term" value="F:DNA-binding transcription factor activity"/>
    <property type="evidence" value="ECO:0007669"/>
    <property type="project" value="InterPro"/>
</dbReference>
<dbReference type="InterPro" id="IPR000847">
    <property type="entry name" value="LysR_HTH_N"/>
</dbReference>
<dbReference type="SUPFAM" id="SSF53850">
    <property type="entry name" value="Periplasmic binding protein-like II"/>
    <property type="match status" value="1"/>
</dbReference>
<evidence type="ECO:0000256" key="5">
    <source>
        <dbReference type="SAM" id="MobiDB-lite"/>
    </source>
</evidence>
<evidence type="ECO:0000313" key="7">
    <source>
        <dbReference type="EMBL" id="EPX83255.1"/>
    </source>
</evidence>
<keyword evidence="3" id="KW-0238">DNA-binding</keyword>
<feature type="region of interest" description="Disordered" evidence="5">
    <location>
        <begin position="300"/>
        <end position="326"/>
    </location>
</feature>
<dbReference type="PROSITE" id="PS50931">
    <property type="entry name" value="HTH_LYSR"/>
    <property type="match status" value="1"/>
</dbReference>
<keyword evidence="4" id="KW-0804">Transcription</keyword>
<accession>S9RZ06</accession>
<dbReference type="Proteomes" id="UP000015346">
    <property type="component" value="Unassembled WGS sequence"/>
</dbReference>
<name>S9RZ06_9RHOB</name>
<dbReference type="Gene3D" id="3.40.190.10">
    <property type="entry name" value="Periplasmic binding protein-like II"/>
    <property type="match status" value="2"/>
</dbReference>
<dbReference type="PANTHER" id="PTHR30537:SF79">
    <property type="entry name" value="TRANSCRIPTIONAL REGULATOR-RELATED"/>
    <property type="match status" value="1"/>
</dbReference>
<dbReference type="EMBL" id="AOLV01000033">
    <property type="protein sequence ID" value="EPX83255.1"/>
    <property type="molecule type" value="Genomic_DNA"/>
</dbReference>
<evidence type="ECO:0000256" key="3">
    <source>
        <dbReference type="ARBA" id="ARBA00023125"/>
    </source>
</evidence>
<sequence>MTVDSLPPLRALRAFDAAARCGSFVRAGEELGVSAAAVSQQVRLLEEHLGKQLFLRRGNRVVLTDAGRRAAGPLARAMAELRAVGLLLREEGRGPRVVLSVLPSLAEGWVIPVLARLPERAGVRLRVEPGPVRFGQEGPDLRLTWGSEAEPGQRIRPLAAARVRAWGAPGLLPAGAGADALAALPDTAFVHTDWGPDYGSGPSWRDWFAAAGLPRRPDPGAGLQVDATRLALGAAEAGAGVALAPDLLAAAAVRAGRLVALGGPALPMMGDYVAILPEAPARPRASTRLLDALLAAAGQQDGAGDGDAHAPYMEGASRSQPRKGIP</sequence>
<dbReference type="AlphaFoldDB" id="S9RZ06"/>
<gene>
    <name evidence="7" type="ORF">ruthe_02880</name>
</gene>
<dbReference type="PANTHER" id="PTHR30537">
    <property type="entry name" value="HTH-TYPE TRANSCRIPTIONAL REGULATOR"/>
    <property type="match status" value="1"/>
</dbReference>